<dbReference type="Pfam" id="PF02464">
    <property type="entry name" value="CinA"/>
    <property type="match status" value="1"/>
</dbReference>
<dbReference type="EMBL" id="JAUSQM010000001">
    <property type="protein sequence ID" value="MDP9822665.1"/>
    <property type="molecule type" value="Genomic_DNA"/>
</dbReference>
<evidence type="ECO:0000259" key="1">
    <source>
        <dbReference type="Pfam" id="PF02464"/>
    </source>
</evidence>
<dbReference type="NCBIfam" id="TIGR00199">
    <property type="entry name" value="PncC_domain"/>
    <property type="match status" value="1"/>
</dbReference>
<keyword evidence="2" id="KW-0378">Hydrolase</keyword>
<sequence length="170" mass="17334">MTDDAEAELDRGSSIAAGVLAGLAFREWSIGCAESLTGGALTAVLTEMPGSSSAVLGGVVSYASEVKVKVLGVSQETVDTCGVVSDECAQEMAEGVRRVLGVDVGLATTGVAGPTKQEDKPVGRVHIAVATPEGTHVEQLDLDGERDEVRYGTVRAVLQAALNAVAPPDV</sequence>
<gene>
    <name evidence="2" type="ORF">J2S59_002474</name>
</gene>
<evidence type="ECO:0000313" key="3">
    <source>
        <dbReference type="Proteomes" id="UP001240447"/>
    </source>
</evidence>
<feature type="domain" description="CinA C-terminal" evidence="1">
    <location>
        <begin position="14"/>
        <end position="161"/>
    </location>
</feature>
<accession>A0ABT9NS56</accession>
<name>A0ABT9NS56_9ACTN</name>
<dbReference type="EC" id="3.5.1.42" evidence="2"/>
<organism evidence="2 3">
    <name type="scientific">Nocardioides massiliensis</name>
    <dbReference type="NCBI Taxonomy" id="1325935"/>
    <lineage>
        <taxon>Bacteria</taxon>
        <taxon>Bacillati</taxon>
        <taxon>Actinomycetota</taxon>
        <taxon>Actinomycetes</taxon>
        <taxon>Propionibacteriales</taxon>
        <taxon>Nocardioidaceae</taxon>
        <taxon>Nocardioides</taxon>
    </lineage>
</organism>
<keyword evidence="3" id="KW-1185">Reference proteome</keyword>
<proteinExistence type="predicted"/>
<dbReference type="Gene3D" id="3.90.950.20">
    <property type="entry name" value="CinA-like"/>
    <property type="match status" value="1"/>
</dbReference>
<comment type="caution">
    <text evidence="2">The sequence shown here is derived from an EMBL/GenBank/DDBJ whole genome shotgun (WGS) entry which is preliminary data.</text>
</comment>
<dbReference type="Proteomes" id="UP001240447">
    <property type="component" value="Unassembled WGS sequence"/>
</dbReference>
<dbReference type="InterPro" id="IPR008136">
    <property type="entry name" value="CinA_C"/>
</dbReference>
<reference evidence="2 3" key="1">
    <citation type="submission" date="2023-07" db="EMBL/GenBank/DDBJ databases">
        <title>Sequencing the genomes of 1000 actinobacteria strains.</title>
        <authorList>
            <person name="Klenk H.-P."/>
        </authorList>
    </citation>
    <scope>NUCLEOTIDE SEQUENCE [LARGE SCALE GENOMIC DNA]</scope>
    <source>
        <strain evidence="2 3">GD13</strain>
    </source>
</reference>
<dbReference type="SUPFAM" id="SSF142433">
    <property type="entry name" value="CinA-like"/>
    <property type="match status" value="1"/>
</dbReference>
<evidence type="ECO:0000313" key="2">
    <source>
        <dbReference type="EMBL" id="MDP9822665.1"/>
    </source>
</evidence>
<dbReference type="GO" id="GO:0019159">
    <property type="term" value="F:nicotinamide-nucleotide amidase activity"/>
    <property type="evidence" value="ECO:0007669"/>
    <property type="project" value="UniProtKB-EC"/>
</dbReference>
<dbReference type="RefSeq" id="WP_068124310.1">
    <property type="nucleotide sequence ID" value="NZ_CCXJ01000702.1"/>
</dbReference>
<dbReference type="InterPro" id="IPR036653">
    <property type="entry name" value="CinA-like_C"/>
</dbReference>
<protein>
    <submittedName>
        <fullName evidence="2">Nicotinamide-nucleotide amidase</fullName>
        <ecNumber evidence="2">3.5.1.42</ecNumber>
    </submittedName>
</protein>